<reference evidence="1 2" key="1">
    <citation type="submission" date="2024-03" db="EMBL/GenBank/DDBJ databases">
        <title>Isolation and characterization of a phage collection against Pseudomonas putida.</title>
        <authorList>
            <person name="Brauer A."/>
            <person name="Rosendahl S."/>
            <person name="Kangsep A."/>
            <person name="Rikberg R."/>
            <person name="Lewanczyk A.C."/>
            <person name="Horak R."/>
            <person name="Tamman H."/>
        </authorList>
    </citation>
    <scope>NUCLEOTIDE SEQUENCE [LARGE SCALE GENOMIC DNA]</scope>
</reference>
<protein>
    <submittedName>
        <fullName evidence="1">Uncharacterized protein</fullName>
    </submittedName>
</protein>
<evidence type="ECO:0000313" key="1">
    <source>
        <dbReference type="EMBL" id="WYV99463.1"/>
    </source>
</evidence>
<gene>
    <name evidence="1" type="ORF">NoPa_00124</name>
</gene>
<keyword evidence="2" id="KW-1185">Reference proteome</keyword>
<proteinExistence type="predicted"/>
<name>A0AAX4MXK4_9CAUD</name>
<dbReference type="Proteomes" id="UP001480661">
    <property type="component" value="Segment"/>
</dbReference>
<sequence>MNSDMAFGAFFGAAGLFAVVLLLSAVSDTNERIDFKEDCTLNGGIVLELENKQVCLPPQVLEMQR</sequence>
<dbReference type="EMBL" id="PP496415">
    <property type="protein sequence ID" value="WYV99463.1"/>
    <property type="molecule type" value="Genomic_DNA"/>
</dbReference>
<organism evidence="1 2">
    <name type="scientific">Pseudomonas phage vB_PpuM-NoPa</name>
    <dbReference type="NCBI Taxonomy" id="3132619"/>
    <lineage>
        <taxon>Viruses</taxon>
        <taxon>Duplodnaviria</taxon>
        <taxon>Heunggongvirae</taxon>
        <taxon>Uroviricota</taxon>
        <taxon>Caudoviricetes</taxon>
        <taxon>Vandenendeviridae</taxon>
        <taxon>Gorskivirinae</taxon>
        <taxon>Tartuvirus</taxon>
        <taxon>Tartuvirus nopa</taxon>
    </lineage>
</organism>
<evidence type="ECO:0000313" key="2">
    <source>
        <dbReference type="Proteomes" id="UP001480661"/>
    </source>
</evidence>
<accession>A0AAX4MXK4</accession>